<keyword evidence="1" id="KW-0677">Repeat</keyword>
<dbReference type="GO" id="GO:0005634">
    <property type="term" value="C:nucleus"/>
    <property type="evidence" value="ECO:0007669"/>
    <property type="project" value="TreeGrafter"/>
</dbReference>
<evidence type="ECO:0000256" key="4">
    <source>
        <dbReference type="ARBA" id="ARBA00023242"/>
    </source>
</evidence>
<organism evidence="6 7">
    <name type="scientific">Artemisia annua</name>
    <name type="common">Sweet wormwood</name>
    <dbReference type="NCBI Taxonomy" id="35608"/>
    <lineage>
        <taxon>Eukaryota</taxon>
        <taxon>Viridiplantae</taxon>
        <taxon>Streptophyta</taxon>
        <taxon>Embryophyta</taxon>
        <taxon>Tracheophyta</taxon>
        <taxon>Spermatophyta</taxon>
        <taxon>Magnoliopsida</taxon>
        <taxon>eudicotyledons</taxon>
        <taxon>Gunneridae</taxon>
        <taxon>Pentapetalae</taxon>
        <taxon>asterids</taxon>
        <taxon>campanulids</taxon>
        <taxon>Asterales</taxon>
        <taxon>Asteraceae</taxon>
        <taxon>Asteroideae</taxon>
        <taxon>Anthemideae</taxon>
        <taxon>Artemisiinae</taxon>
        <taxon>Artemisia</taxon>
    </lineage>
</organism>
<dbReference type="EMBL" id="PKPP01006474">
    <property type="protein sequence ID" value="PWA56385.1"/>
    <property type="molecule type" value="Genomic_DNA"/>
</dbReference>
<dbReference type="InterPro" id="IPR006447">
    <property type="entry name" value="Myb_dom_plants"/>
</dbReference>
<dbReference type="Proteomes" id="UP000245207">
    <property type="component" value="Unassembled WGS sequence"/>
</dbReference>
<evidence type="ECO:0000313" key="6">
    <source>
        <dbReference type="EMBL" id="PWA56385.1"/>
    </source>
</evidence>
<evidence type="ECO:0000259" key="5">
    <source>
        <dbReference type="Pfam" id="PF21505"/>
    </source>
</evidence>
<keyword evidence="3" id="KW-0804">Transcription</keyword>
<sequence length="210" mass="24192">MPVATDLITCENTATPKQIRELMNIDGLTNDEVKSHLQKGIEGIHPVIFVYLLHNFVYKFSDSPMELMLITWSADRCITDRKYQQAIGSSIECRRFDKLKEAILSSDDIHATLAYCMSISHAFVNKREYRSEVLLLLAKVYQDLPSPDYLNICQCLKFLDQPEGVAKILKKLLRSENKDDAMMAFQIALILFRMNIKLLLIDIWKTMTRG</sequence>
<dbReference type="GO" id="GO:0043161">
    <property type="term" value="P:proteasome-mediated ubiquitin-dependent protein catabolic process"/>
    <property type="evidence" value="ECO:0007669"/>
    <property type="project" value="TreeGrafter"/>
</dbReference>
<name>A0A2U1M557_ARTAN</name>
<evidence type="ECO:0000256" key="1">
    <source>
        <dbReference type="ARBA" id="ARBA00022737"/>
    </source>
</evidence>
<dbReference type="PANTHER" id="PTHR10943">
    <property type="entry name" value="26S PROTEASOME NON-ATPASE REGULATORY SUBUNIT"/>
    <property type="match status" value="1"/>
</dbReference>
<dbReference type="PANTHER" id="PTHR10943:SF2">
    <property type="entry name" value="26S PROTEASOME NON-ATPASE REGULATORY SUBUNIT 1"/>
    <property type="match status" value="1"/>
</dbReference>
<dbReference type="NCBIfam" id="TIGR01557">
    <property type="entry name" value="myb_SHAQKYF"/>
    <property type="match status" value="1"/>
</dbReference>
<comment type="caution">
    <text evidence="6">The sequence shown here is derived from an EMBL/GenBank/DDBJ whole genome shotgun (WGS) entry which is preliminary data.</text>
</comment>
<dbReference type="OrthoDB" id="1741145at2759"/>
<proteinExistence type="predicted"/>
<dbReference type="GO" id="GO:0008540">
    <property type="term" value="C:proteasome regulatory particle, base subcomplex"/>
    <property type="evidence" value="ECO:0007669"/>
    <property type="project" value="TreeGrafter"/>
</dbReference>
<dbReference type="Pfam" id="PF21505">
    <property type="entry name" value="RPN2_N"/>
    <property type="match status" value="1"/>
</dbReference>
<protein>
    <submittedName>
        <fullName evidence="6">26S proteasome regulatory complex, non-ATPase subcomplex, Rpn2/Psmd1 subunit</fullName>
    </submittedName>
</protein>
<dbReference type="GO" id="GO:0034515">
    <property type="term" value="C:proteasome storage granule"/>
    <property type="evidence" value="ECO:0007669"/>
    <property type="project" value="TreeGrafter"/>
</dbReference>
<gene>
    <name evidence="6" type="ORF">CTI12_AA416040</name>
</gene>
<dbReference type="InterPro" id="IPR048570">
    <property type="entry name" value="PSMD1_RPN2_N"/>
</dbReference>
<dbReference type="STRING" id="35608.A0A2U1M557"/>
<reference evidence="6 7" key="1">
    <citation type="journal article" date="2018" name="Mol. Plant">
        <title>The genome of Artemisia annua provides insight into the evolution of Asteraceae family and artemisinin biosynthesis.</title>
        <authorList>
            <person name="Shen Q."/>
            <person name="Zhang L."/>
            <person name="Liao Z."/>
            <person name="Wang S."/>
            <person name="Yan T."/>
            <person name="Shi P."/>
            <person name="Liu M."/>
            <person name="Fu X."/>
            <person name="Pan Q."/>
            <person name="Wang Y."/>
            <person name="Lv Z."/>
            <person name="Lu X."/>
            <person name="Zhang F."/>
            <person name="Jiang W."/>
            <person name="Ma Y."/>
            <person name="Chen M."/>
            <person name="Hao X."/>
            <person name="Li L."/>
            <person name="Tang Y."/>
            <person name="Lv G."/>
            <person name="Zhou Y."/>
            <person name="Sun X."/>
            <person name="Brodelius P.E."/>
            <person name="Rose J.K.C."/>
            <person name="Tang K."/>
        </authorList>
    </citation>
    <scope>NUCLEOTIDE SEQUENCE [LARGE SCALE GENOMIC DNA]</scope>
    <source>
        <strain evidence="7">cv. Huhao1</strain>
        <tissue evidence="6">Leaf</tissue>
    </source>
</reference>
<accession>A0A2U1M557</accession>
<keyword evidence="7" id="KW-1185">Reference proteome</keyword>
<dbReference type="AlphaFoldDB" id="A0A2U1M557"/>
<feature type="domain" description="26S proteasome non-ATPase regulatory subunit 1/RPN2 N-terminal" evidence="5">
    <location>
        <begin position="75"/>
        <end position="204"/>
    </location>
</feature>
<keyword evidence="4" id="KW-0539">Nucleus</keyword>
<keyword evidence="2" id="KW-0805">Transcription regulation</keyword>
<evidence type="ECO:0000313" key="7">
    <source>
        <dbReference type="Proteomes" id="UP000245207"/>
    </source>
</evidence>
<dbReference type="GO" id="GO:0003677">
    <property type="term" value="F:DNA binding"/>
    <property type="evidence" value="ECO:0007669"/>
    <property type="project" value="InterPro"/>
</dbReference>
<evidence type="ECO:0000256" key="2">
    <source>
        <dbReference type="ARBA" id="ARBA00023015"/>
    </source>
</evidence>
<keyword evidence="6" id="KW-0647">Proteasome</keyword>
<dbReference type="Gene3D" id="1.10.10.60">
    <property type="entry name" value="Homeodomain-like"/>
    <property type="match status" value="1"/>
</dbReference>
<evidence type="ECO:0000256" key="3">
    <source>
        <dbReference type="ARBA" id="ARBA00023163"/>
    </source>
</evidence>